<feature type="domain" description="SH2" evidence="4">
    <location>
        <begin position="488"/>
        <end position="583"/>
    </location>
</feature>
<dbReference type="Ensembl" id="ENSCINT00000000761.3">
    <property type="protein sequence ID" value="ENSCINP00000000761.3"/>
    <property type="gene ID" value="ENSCING00000000417.3"/>
</dbReference>
<dbReference type="AlphaFoldDB" id="F7BL63"/>
<dbReference type="InterPro" id="IPR000980">
    <property type="entry name" value="SH2"/>
</dbReference>
<dbReference type="PRINTS" id="PR00401">
    <property type="entry name" value="SH2DOMAIN"/>
</dbReference>
<dbReference type="GO" id="GO:0001784">
    <property type="term" value="F:phosphotyrosine residue binding"/>
    <property type="evidence" value="ECO:0000318"/>
    <property type="project" value="GO_Central"/>
</dbReference>
<protein>
    <submittedName>
        <fullName evidence="5">Uncharacterized LOC100182710</fullName>
    </submittedName>
</protein>
<dbReference type="Proteomes" id="UP000008144">
    <property type="component" value="Unassembled WGS sequence"/>
</dbReference>
<evidence type="ECO:0000259" key="4">
    <source>
        <dbReference type="PROSITE" id="PS50001"/>
    </source>
</evidence>
<name>F7BL63_CIOIN</name>
<proteinExistence type="predicted"/>
<dbReference type="SUPFAM" id="SSF55550">
    <property type="entry name" value="SH2 domain"/>
    <property type="match status" value="1"/>
</dbReference>
<reference evidence="6" key="1">
    <citation type="journal article" date="2002" name="Science">
        <title>The draft genome of Ciona intestinalis: insights into chordate and vertebrate origins.</title>
        <authorList>
            <person name="Dehal P."/>
            <person name="Satou Y."/>
            <person name="Campbell R.K."/>
            <person name="Chapman J."/>
            <person name="Degnan B."/>
            <person name="De Tomaso A."/>
            <person name="Davidson B."/>
            <person name="Di Gregorio A."/>
            <person name="Gelpke M."/>
            <person name="Goodstein D.M."/>
            <person name="Harafuji N."/>
            <person name="Hastings K.E."/>
            <person name="Ho I."/>
            <person name="Hotta K."/>
            <person name="Huang W."/>
            <person name="Kawashima T."/>
            <person name="Lemaire P."/>
            <person name="Martinez D."/>
            <person name="Meinertzhagen I.A."/>
            <person name="Necula S."/>
            <person name="Nonaka M."/>
            <person name="Putnam N."/>
            <person name="Rash S."/>
            <person name="Saiga H."/>
            <person name="Satake M."/>
            <person name="Terry A."/>
            <person name="Yamada L."/>
            <person name="Wang H.G."/>
            <person name="Awazu S."/>
            <person name="Azumi K."/>
            <person name="Boore J."/>
            <person name="Branno M."/>
            <person name="Chin-Bow S."/>
            <person name="DeSantis R."/>
            <person name="Doyle S."/>
            <person name="Francino P."/>
            <person name="Keys D.N."/>
            <person name="Haga S."/>
            <person name="Hayashi H."/>
            <person name="Hino K."/>
            <person name="Imai K.S."/>
            <person name="Inaba K."/>
            <person name="Kano S."/>
            <person name="Kobayashi K."/>
            <person name="Kobayashi M."/>
            <person name="Lee B.I."/>
            <person name="Makabe K.W."/>
            <person name="Manohar C."/>
            <person name="Matassi G."/>
            <person name="Medina M."/>
            <person name="Mochizuki Y."/>
            <person name="Mount S."/>
            <person name="Morishita T."/>
            <person name="Miura S."/>
            <person name="Nakayama A."/>
            <person name="Nishizaka S."/>
            <person name="Nomoto H."/>
            <person name="Ohta F."/>
            <person name="Oishi K."/>
            <person name="Rigoutsos I."/>
            <person name="Sano M."/>
            <person name="Sasaki A."/>
            <person name="Sasakura Y."/>
            <person name="Shoguchi E."/>
            <person name="Shin-i T."/>
            <person name="Spagnuolo A."/>
            <person name="Stainier D."/>
            <person name="Suzuki M.M."/>
            <person name="Tassy O."/>
            <person name="Takatori N."/>
            <person name="Tokuoka M."/>
            <person name="Yagi K."/>
            <person name="Yoshizaki F."/>
            <person name="Wada S."/>
            <person name="Zhang C."/>
            <person name="Hyatt P.D."/>
            <person name="Larimer F."/>
            <person name="Detter C."/>
            <person name="Doggett N."/>
            <person name="Glavina T."/>
            <person name="Hawkins T."/>
            <person name="Richardson P."/>
            <person name="Lucas S."/>
            <person name="Kohara Y."/>
            <person name="Levine M."/>
            <person name="Satoh N."/>
            <person name="Rokhsar D.S."/>
        </authorList>
    </citation>
    <scope>NUCLEOTIDE SEQUENCE [LARGE SCALE GENOMIC DNA]</scope>
</reference>
<feature type="compositionally biased region" description="Basic and acidic residues" evidence="3">
    <location>
        <begin position="243"/>
        <end position="261"/>
    </location>
</feature>
<feature type="region of interest" description="Disordered" evidence="3">
    <location>
        <begin position="229"/>
        <end position="261"/>
    </location>
</feature>
<dbReference type="InterPro" id="IPR051846">
    <property type="entry name" value="SH2_domain_adapters"/>
</dbReference>
<feature type="compositionally biased region" description="Polar residues" evidence="3">
    <location>
        <begin position="198"/>
        <end position="217"/>
    </location>
</feature>
<feature type="region of interest" description="Disordered" evidence="3">
    <location>
        <begin position="24"/>
        <end position="74"/>
    </location>
</feature>
<dbReference type="PANTHER" id="PTHR15127:SF32">
    <property type="entry name" value="HEAVYWEIGHT, ISOFORM A"/>
    <property type="match status" value="1"/>
</dbReference>
<gene>
    <name evidence="5" type="primary">LOC100182710</name>
</gene>
<feature type="compositionally biased region" description="Basic and acidic residues" evidence="3">
    <location>
        <begin position="176"/>
        <end position="197"/>
    </location>
</feature>
<dbReference type="Gene3D" id="3.30.505.10">
    <property type="entry name" value="SH2 domain"/>
    <property type="match status" value="1"/>
</dbReference>
<sequence>MNRKWNLFKKNKINKTDSHGTTLVDEEIQFQPTTDNNSQWKGNSLKPSTTKPTRGHQSGEEGHVTKENEYENSEVARGVVRSRGELMPLDTRSVVPRTSPTITKKLIKPGNKNATMLIPSSDPSSSISISDEYVEPFDSVKRDNKAMEGYIEPYEAQQMYQELTQNSDAAKSSKSKIYDEPWDKSKQKDKDYEEPWDKTNTLPYKDNNNINHGSSDSLSALRGKQKMVFVPSQQRSPSSSPMLDRRLIRPPDTNTRRQERVVDHRLIKVEPSFDEIRRSNSRNTGSSGTNSPISKHNSPNHSPVNTLIVTNEVVDLRRASSPLVQPMNISLYRLSKAKSRSLDIRSKQGLSALRGDGGIPKSSSDDHLVQSAQVTVPTNKSLDGVSEYEEPWDTETTLKHGNPHISHSRSRSYEISSVPQLNRHSKSHSFDNQDPGDDYEHPWDKPSIPKVHLESMQRFQHRQLELHPSEAIADKDFDPLLPLTKQGWYHGAITRDEANMRLSREVPGSYLVRNSESTANNYSLSLRTRSTTIHMVISSTRDGFWILGEFSAPFHSVPEMIAFYSTHRLKINDTQNISLKYPITEDYL</sequence>
<feature type="compositionally biased region" description="Basic and acidic residues" evidence="3">
    <location>
        <begin position="57"/>
        <end position="69"/>
    </location>
</feature>
<reference evidence="5" key="2">
    <citation type="submission" date="2025-08" db="UniProtKB">
        <authorList>
            <consortium name="Ensembl"/>
        </authorList>
    </citation>
    <scope>IDENTIFICATION</scope>
</reference>
<dbReference type="SMART" id="SM00252">
    <property type="entry name" value="SH2"/>
    <property type="match status" value="1"/>
</dbReference>
<feature type="region of interest" description="Disordered" evidence="3">
    <location>
        <begin position="376"/>
        <end position="441"/>
    </location>
</feature>
<accession>F7BL63</accession>
<dbReference type="PROSITE" id="PS50001">
    <property type="entry name" value="SH2"/>
    <property type="match status" value="1"/>
</dbReference>
<dbReference type="HOGENOM" id="CLU_463762_0_0_1"/>
<feature type="compositionally biased region" description="Low complexity" evidence="3">
    <location>
        <begin position="231"/>
        <end position="241"/>
    </location>
</feature>
<evidence type="ECO:0000313" key="5">
    <source>
        <dbReference type="Ensembl" id="ENSCINP00000000761.3"/>
    </source>
</evidence>
<dbReference type="GeneTree" id="ENSGT00940000173974"/>
<organism evidence="5 6">
    <name type="scientific">Ciona intestinalis</name>
    <name type="common">Transparent sea squirt</name>
    <name type="synonym">Ascidia intestinalis</name>
    <dbReference type="NCBI Taxonomy" id="7719"/>
    <lineage>
        <taxon>Eukaryota</taxon>
        <taxon>Metazoa</taxon>
        <taxon>Chordata</taxon>
        <taxon>Tunicata</taxon>
        <taxon>Ascidiacea</taxon>
        <taxon>Phlebobranchia</taxon>
        <taxon>Cionidae</taxon>
        <taxon>Ciona</taxon>
    </lineage>
</organism>
<evidence type="ECO:0000256" key="2">
    <source>
        <dbReference type="PROSITE-ProRule" id="PRU00191"/>
    </source>
</evidence>
<feature type="region of interest" description="Disordered" evidence="3">
    <location>
        <begin position="165"/>
        <end position="217"/>
    </location>
</feature>
<feature type="compositionally biased region" description="Polar residues" evidence="3">
    <location>
        <begin position="30"/>
        <end position="56"/>
    </location>
</feature>
<keyword evidence="6" id="KW-1185">Reference proteome</keyword>
<dbReference type="OMA" id="YEEPWDK"/>
<dbReference type="InParanoid" id="F7BL63"/>
<feature type="compositionally biased region" description="Polar residues" evidence="3">
    <location>
        <begin position="292"/>
        <end position="304"/>
    </location>
</feature>
<dbReference type="Pfam" id="PF00017">
    <property type="entry name" value="SH2"/>
    <property type="match status" value="1"/>
</dbReference>
<evidence type="ECO:0000256" key="1">
    <source>
        <dbReference type="ARBA" id="ARBA00022999"/>
    </source>
</evidence>
<dbReference type="InterPro" id="IPR036860">
    <property type="entry name" value="SH2_dom_sf"/>
</dbReference>
<dbReference type="PANTHER" id="PTHR15127">
    <property type="entry name" value="HEAVYWEIGHT, ISOFORM A"/>
    <property type="match status" value="1"/>
</dbReference>
<keyword evidence="1 2" id="KW-0727">SH2 domain</keyword>
<reference evidence="5" key="3">
    <citation type="submission" date="2025-09" db="UniProtKB">
        <authorList>
            <consortium name="Ensembl"/>
        </authorList>
    </citation>
    <scope>IDENTIFICATION</scope>
</reference>
<feature type="compositionally biased region" description="Low complexity" evidence="3">
    <location>
        <begin position="281"/>
        <end position="291"/>
    </location>
</feature>
<evidence type="ECO:0000313" key="6">
    <source>
        <dbReference type="Proteomes" id="UP000008144"/>
    </source>
</evidence>
<evidence type="ECO:0000256" key="3">
    <source>
        <dbReference type="SAM" id="MobiDB-lite"/>
    </source>
</evidence>
<feature type="region of interest" description="Disordered" evidence="3">
    <location>
        <begin position="273"/>
        <end position="304"/>
    </location>
</feature>